<feature type="compositionally biased region" description="Basic and acidic residues" evidence="1">
    <location>
        <begin position="139"/>
        <end position="166"/>
    </location>
</feature>
<feature type="region of interest" description="Disordered" evidence="1">
    <location>
        <begin position="49"/>
        <end position="68"/>
    </location>
</feature>
<gene>
    <name evidence="2" type="ORF">PBIL07802_LOCUS19735</name>
</gene>
<feature type="compositionally biased region" description="Basic and acidic residues" evidence="1">
    <location>
        <begin position="330"/>
        <end position="348"/>
    </location>
</feature>
<dbReference type="AlphaFoldDB" id="A0A7S3DHA9"/>
<feature type="compositionally biased region" description="Acidic residues" evidence="1">
    <location>
        <begin position="196"/>
        <end position="206"/>
    </location>
</feature>
<evidence type="ECO:0000256" key="1">
    <source>
        <dbReference type="SAM" id="MobiDB-lite"/>
    </source>
</evidence>
<feature type="compositionally biased region" description="Basic and acidic residues" evidence="1">
    <location>
        <begin position="281"/>
        <end position="296"/>
    </location>
</feature>
<reference evidence="2" key="1">
    <citation type="submission" date="2021-01" db="EMBL/GenBank/DDBJ databases">
        <authorList>
            <person name="Corre E."/>
            <person name="Pelletier E."/>
            <person name="Niang G."/>
            <person name="Scheremetjew M."/>
            <person name="Finn R."/>
            <person name="Kale V."/>
            <person name="Holt S."/>
            <person name="Cochrane G."/>
            <person name="Meng A."/>
            <person name="Brown T."/>
            <person name="Cohen L."/>
        </authorList>
    </citation>
    <scope>NUCLEOTIDE SEQUENCE</scope>
    <source>
        <strain evidence="2">NIES-2562</strain>
    </source>
</reference>
<feature type="region of interest" description="Disordered" evidence="1">
    <location>
        <begin position="139"/>
        <end position="444"/>
    </location>
</feature>
<organism evidence="2">
    <name type="scientific">Palpitomonas bilix</name>
    <dbReference type="NCBI Taxonomy" id="652834"/>
    <lineage>
        <taxon>Eukaryota</taxon>
        <taxon>Eukaryota incertae sedis</taxon>
    </lineage>
</organism>
<feature type="compositionally biased region" description="Basic and acidic residues" evidence="1">
    <location>
        <begin position="383"/>
        <end position="397"/>
    </location>
</feature>
<feature type="compositionally biased region" description="Basic residues" evidence="1">
    <location>
        <begin position="180"/>
        <end position="191"/>
    </location>
</feature>
<evidence type="ECO:0000313" key="2">
    <source>
        <dbReference type="EMBL" id="CAE0257476.1"/>
    </source>
</evidence>
<name>A0A7S3DHA9_9EUKA</name>
<feature type="compositionally biased region" description="Polar residues" evidence="1">
    <location>
        <begin position="219"/>
        <end position="245"/>
    </location>
</feature>
<feature type="region of interest" description="Disordered" evidence="1">
    <location>
        <begin position="1"/>
        <end position="28"/>
    </location>
</feature>
<sequence length="444" mass="49982">MRQQLGTVERRARQAEHTVESERKEKEELGAQLKAALSRVAVLEKLERTVEEGGATSRLDSSGATTPPYLDMRGEELASAGTNGGRQEGISVEALSKSLDMMRQKYEAVKDKYYRQAIRHSQLQDYFFHLQSKIKEAEEMEERMAERKEKNASGVRRERASSDLGKEIAAFSPKREEKPAKKRISPAKRAKKAETAVEDEEEEEEVVVVREDVKRSKPSQRPASASTAQRRNMVQTRERPSTASRVSHRTQTRTYTRTTSGHYMESTSASRKKVRRVIRSNSEERRRPRAAEKRSFAFEVVPEAHSNVGGKMGRSIESASLTSPWPVEQAKSKKEGGNKKKKEGDDRQQQQQGRPRKEEVKKLSKGILVSASPSRKGKAQPQAEKDVERQQQNKREAVNSSYNEGESVEEILGSTKRPLADAYSTSFSDLPPLDLPPGASTSKR</sequence>
<dbReference type="EMBL" id="HBIB01030475">
    <property type="protein sequence ID" value="CAE0257476.1"/>
    <property type="molecule type" value="Transcribed_RNA"/>
</dbReference>
<protein>
    <submittedName>
        <fullName evidence="2">Uncharacterized protein</fullName>
    </submittedName>
</protein>
<proteinExistence type="predicted"/>
<feature type="compositionally biased region" description="Basic and acidic residues" evidence="1">
    <location>
        <begin position="8"/>
        <end position="28"/>
    </location>
</feature>
<accession>A0A7S3DHA9</accession>